<feature type="binding site" evidence="9">
    <location>
        <position position="398"/>
    </location>
    <ligand>
        <name>ATP</name>
        <dbReference type="ChEBI" id="CHEBI:30616"/>
    </ligand>
</feature>
<evidence type="ECO:0000256" key="2">
    <source>
        <dbReference type="ARBA" id="ARBA00012513"/>
    </source>
</evidence>
<dbReference type="PANTHER" id="PTHR46008">
    <property type="entry name" value="LEAF RUST 10 DISEASE-RESISTANCE LOCUS RECEPTOR-LIKE PROTEIN KINASE-LIKE 1.4"/>
    <property type="match status" value="1"/>
</dbReference>
<dbReference type="Gene3D" id="1.10.510.10">
    <property type="entry name" value="Transferase(Phosphotransferase) domain 1"/>
    <property type="match status" value="1"/>
</dbReference>
<dbReference type="SUPFAM" id="SSF56112">
    <property type="entry name" value="Protein kinase-like (PK-like)"/>
    <property type="match status" value="1"/>
</dbReference>
<dbReference type="Pfam" id="PF07714">
    <property type="entry name" value="PK_Tyr_Ser-Thr"/>
    <property type="match status" value="1"/>
</dbReference>
<dbReference type="PROSITE" id="PS00107">
    <property type="entry name" value="PROTEIN_KINASE_ATP"/>
    <property type="match status" value="1"/>
</dbReference>
<dbReference type="InterPro" id="IPR025287">
    <property type="entry name" value="WAK_GUB"/>
</dbReference>
<comment type="subcellular location">
    <subcellularLocation>
        <location evidence="1">Membrane</location>
        <topology evidence="1">Single-pass membrane protein</topology>
    </subcellularLocation>
</comment>
<keyword evidence="11" id="KW-1133">Transmembrane helix</keyword>
<evidence type="ECO:0000313" key="14">
    <source>
        <dbReference type="EMBL" id="CAI9752982.1"/>
    </source>
</evidence>
<evidence type="ECO:0000256" key="9">
    <source>
        <dbReference type="PROSITE-ProRule" id="PRU10141"/>
    </source>
</evidence>
<dbReference type="EMBL" id="OU503036">
    <property type="protein sequence ID" value="CAI9752982.1"/>
    <property type="molecule type" value="Genomic_DNA"/>
</dbReference>
<dbReference type="InterPro" id="IPR017441">
    <property type="entry name" value="Protein_kinase_ATP_BS"/>
</dbReference>
<evidence type="ECO:0000259" key="13">
    <source>
        <dbReference type="PROSITE" id="PS50011"/>
    </source>
</evidence>
<dbReference type="InterPro" id="IPR000719">
    <property type="entry name" value="Prot_kinase_dom"/>
</dbReference>
<dbReference type="GO" id="GO:0004674">
    <property type="term" value="F:protein serine/threonine kinase activity"/>
    <property type="evidence" value="ECO:0007669"/>
    <property type="project" value="UniProtKB-EC"/>
</dbReference>
<dbReference type="PROSITE" id="PS50011">
    <property type="entry name" value="PROTEIN_KINASE_DOM"/>
    <property type="match status" value="1"/>
</dbReference>
<keyword evidence="6" id="KW-0325">Glycoprotein</keyword>
<evidence type="ECO:0000256" key="11">
    <source>
        <dbReference type="SAM" id="Phobius"/>
    </source>
</evidence>
<keyword evidence="3 12" id="KW-0732">Signal</keyword>
<protein>
    <recommendedName>
        <fullName evidence="2">non-specific serine/threonine protein kinase</fullName>
        <ecNumber evidence="2">2.7.11.1</ecNumber>
    </recommendedName>
</protein>
<evidence type="ECO:0000256" key="8">
    <source>
        <dbReference type="ARBA" id="ARBA00048679"/>
    </source>
</evidence>
<feature type="region of interest" description="Disordered" evidence="10">
    <location>
        <begin position="306"/>
        <end position="337"/>
    </location>
</feature>
<feature type="signal peptide" evidence="12">
    <location>
        <begin position="1"/>
        <end position="27"/>
    </location>
</feature>
<evidence type="ECO:0000256" key="12">
    <source>
        <dbReference type="SAM" id="SignalP"/>
    </source>
</evidence>
<feature type="domain" description="Protein kinase" evidence="13">
    <location>
        <begin position="370"/>
        <end position="556"/>
    </location>
</feature>
<name>A0AAD2DG11_9LAMI</name>
<keyword evidence="5 9" id="KW-0067">ATP-binding</keyword>
<gene>
    <name evidence="14" type="ORF">FPE_LOCUS413</name>
</gene>
<proteinExistence type="predicted"/>
<dbReference type="Proteomes" id="UP000834106">
    <property type="component" value="Chromosome 1"/>
</dbReference>
<dbReference type="GO" id="GO:0016020">
    <property type="term" value="C:membrane"/>
    <property type="evidence" value="ECO:0007669"/>
    <property type="project" value="UniProtKB-SubCell"/>
</dbReference>
<evidence type="ECO:0000256" key="1">
    <source>
        <dbReference type="ARBA" id="ARBA00004167"/>
    </source>
</evidence>
<dbReference type="GO" id="GO:0005524">
    <property type="term" value="F:ATP binding"/>
    <property type="evidence" value="ECO:0007669"/>
    <property type="project" value="UniProtKB-UniRule"/>
</dbReference>
<evidence type="ECO:0000256" key="5">
    <source>
        <dbReference type="ARBA" id="ARBA00022840"/>
    </source>
</evidence>
<comment type="catalytic activity">
    <reaction evidence="7">
        <text>L-threonyl-[protein] + ATP = O-phospho-L-threonyl-[protein] + ADP + H(+)</text>
        <dbReference type="Rhea" id="RHEA:46608"/>
        <dbReference type="Rhea" id="RHEA-COMP:11060"/>
        <dbReference type="Rhea" id="RHEA-COMP:11605"/>
        <dbReference type="ChEBI" id="CHEBI:15378"/>
        <dbReference type="ChEBI" id="CHEBI:30013"/>
        <dbReference type="ChEBI" id="CHEBI:30616"/>
        <dbReference type="ChEBI" id="CHEBI:61977"/>
        <dbReference type="ChEBI" id="CHEBI:456216"/>
        <dbReference type="EC" id="2.7.11.1"/>
    </reaction>
</comment>
<evidence type="ECO:0000256" key="6">
    <source>
        <dbReference type="ARBA" id="ARBA00023180"/>
    </source>
</evidence>
<dbReference type="Gene3D" id="3.30.200.20">
    <property type="entry name" value="Phosphorylase Kinase, domain 1"/>
    <property type="match status" value="1"/>
</dbReference>
<dbReference type="Pfam" id="PF14380">
    <property type="entry name" value="WAK_assoc"/>
    <property type="match status" value="1"/>
</dbReference>
<comment type="catalytic activity">
    <reaction evidence="8">
        <text>L-seryl-[protein] + ATP = O-phospho-L-seryl-[protein] + ADP + H(+)</text>
        <dbReference type="Rhea" id="RHEA:17989"/>
        <dbReference type="Rhea" id="RHEA-COMP:9863"/>
        <dbReference type="Rhea" id="RHEA-COMP:11604"/>
        <dbReference type="ChEBI" id="CHEBI:15378"/>
        <dbReference type="ChEBI" id="CHEBI:29999"/>
        <dbReference type="ChEBI" id="CHEBI:30616"/>
        <dbReference type="ChEBI" id="CHEBI:83421"/>
        <dbReference type="ChEBI" id="CHEBI:456216"/>
        <dbReference type="EC" id="2.7.11.1"/>
    </reaction>
</comment>
<dbReference type="GO" id="GO:0030247">
    <property type="term" value="F:polysaccharide binding"/>
    <property type="evidence" value="ECO:0007669"/>
    <property type="project" value="InterPro"/>
</dbReference>
<feature type="chain" id="PRO_5042208543" description="non-specific serine/threonine protein kinase" evidence="12">
    <location>
        <begin position="28"/>
        <end position="556"/>
    </location>
</feature>
<dbReference type="AlphaFoldDB" id="A0AAD2DG11"/>
<sequence length="556" mass="61206">MHPKLNQRYFLLLIILVLILYVPGSLCQNGREYATCGAPYRCGDIQNVTYPFWGGSRPEYCGFSGFQLTCQGGVAFLNILSIRYRVLEINNTARTLKVAREDLWTTACPRFLYNTTLDLNLFTPSPGYRNITLYYGCSLNGQPTQLLGQFSCNVNGTNTTSFYVIEEVPTSGNTIRCDDSIYVPINQTYQSLLALPTTSVARLLQDAFVSGFLLQWEANNSICQNCVGSGGLCGTNRDGSFACYCANRTSALTCNDAPTGNGPNGSGNSDKTGMSVGLSIGGAVLAGVGLGWLIFHYRQKKKQRLAAQPTETVSKDLPPPSKSISTPPSTTFTKSIPSYPSSKSDFGRASSYFGVQVFSYNELDEATNNFDPSRELGDGGFGTVYYAVLTDGRVVAVKRLYENNFKRVEQFMNEVEILTRLRHQNLVTFFGVVLIELISSLQAVDTNRQRHDVNLANMAVNKIQNQTLHELIDSSLGFETNNVVRRMATLVAELAFRCLQQERDMRPSMEEVLKVLRGIQNGDLNAHEAEVVDILIDDNVGLLKGSVAPSSPDSVH</sequence>
<dbReference type="InterPro" id="IPR001245">
    <property type="entry name" value="Ser-Thr/Tyr_kinase_cat_dom"/>
</dbReference>
<reference evidence="14" key="1">
    <citation type="submission" date="2023-05" db="EMBL/GenBank/DDBJ databases">
        <authorList>
            <person name="Huff M."/>
        </authorList>
    </citation>
    <scope>NUCLEOTIDE SEQUENCE</scope>
</reference>
<evidence type="ECO:0000256" key="7">
    <source>
        <dbReference type="ARBA" id="ARBA00047899"/>
    </source>
</evidence>
<keyword evidence="11" id="KW-0472">Membrane</keyword>
<keyword evidence="4 9" id="KW-0547">Nucleotide-binding</keyword>
<dbReference type="EC" id="2.7.11.1" evidence="2"/>
<dbReference type="InterPro" id="IPR032872">
    <property type="entry name" value="WAK_assoc_C"/>
</dbReference>
<evidence type="ECO:0000313" key="15">
    <source>
        <dbReference type="Proteomes" id="UP000834106"/>
    </source>
</evidence>
<dbReference type="Pfam" id="PF13947">
    <property type="entry name" value="GUB_WAK_bind"/>
    <property type="match status" value="1"/>
</dbReference>
<evidence type="ECO:0000256" key="4">
    <source>
        <dbReference type="ARBA" id="ARBA00022741"/>
    </source>
</evidence>
<dbReference type="InterPro" id="IPR011009">
    <property type="entry name" value="Kinase-like_dom_sf"/>
</dbReference>
<keyword evidence="11" id="KW-0812">Transmembrane</keyword>
<keyword evidence="15" id="KW-1185">Reference proteome</keyword>
<dbReference type="PANTHER" id="PTHR46008:SF34">
    <property type="entry name" value="PROTEIN KINASE DOMAIN-CONTAINING PROTEIN"/>
    <property type="match status" value="1"/>
</dbReference>
<evidence type="ECO:0000256" key="10">
    <source>
        <dbReference type="SAM" id="MobiDB-lite"/>
    </source>
</evidence>
<feature type="transmembrane region" description="Helical" evidence="11">
    <location>
        <begin position="276"/>
        <end position="295"/>
    </location>
</feature>
<accession>A0AAD2DG11</accession>
<organism evidence="14 15">
    <name type="scientific">Fraxinus pennsylvanica</name>
    <dbReference type="NCBI Taxonomy" id="56036"/>
    <lineage>
        <taxon>Eukaryota</taxon>
        <taxon>Viridiplantae</taxon>
        <taxon>Streptophyta</taxon>
        <taxon>Embryophyta</taxon>
        <taxon>Tracheophyta</taxon>
        <taxon>Spermatophyta</taxon>
        <taxon>Magnoliopsida</taxon>
        <taxon>eudicotyledons</taxon>
        <taxon>Gunneridae</taxon>
        <taxon>Pentapetalae</taxon>
        <taxon>asterids</taxon>
        <taxon>lamiids</taxon>
        <taxon>Lamiales</taxon>
        <taxon>Oleaceae</taxon>
        <taxon>Oleeae</taxon>
        <taxon>Fraxinus</taxon>
    </lineage>
</organism>
<evidence type="ECO:0000256" key="3">
    <source>
        <dbReference type="ARBA" id="ARBA00022729"/>
    </source>
</evidence>
<feature type="compositionally biased region" description="Low complexity" evidence="10">
    <location>
        <begin position="322"/>
        <end position="337"/>
    </location>
</feature>